<accession>A0A8I1EBJ3</accession>
<dbReference type="EMBL" id="JAEHTE010000001">
    <property type="protein sequence ID" value="MBI6882631.1"/>
    <property type="molecule type" value="Genomic_DNA"/>
</dbReference>
<dbReference type="AlphaFoldDB" id="A0A8I1EBJ3"/>
<dbReference type="Proteomes" id="UP000637061">
    <property type="component" value="Unassembled WGS sequence"/>
</dbReference>
<dbReference type="RefSeq" id="WP_198746243.1">
    <property type="nucleotide sequence ID" value="NZ_JAEHTE010000001.1"/>
</dbReference>
<gene>
    <name evidence="1" type="ORF">JEU22_01790</name>
</gene>
<evidence type="ECO:0000313" key="2">
    <source>
        <dbReference type="Proteomes" id="UP000637061"/>
    </source>
</evidence>
<protein>
    <submittedName>
        <fullName evidence="1">Uncharacterized protein</fullName>
    </submittedName>
</protein>
<name>A0A8I1EBJ3_PSEPU</name>
<organism evidence="1 2">
    <name type="scientific">Pseudomonas putida</name>
    <name type="common">Arthrobacter siderocapsulatus</name>
    <dbReference type="NCBI Taxonomy" id="303"/>
    <lineage>
        <taxon>Bacteria</taxon>
        <taxon>Pseudomonadati</taxon>
        <taxon>Pseudomonadota</taxon>
        <taxon>Gammaproteobacteria</taxon>
        <taxon>Pseudomonadales</taxon>
        <taxon>Pseudomonadaceae</taxon>
        <taxon>Pseudomonas</taxon>
    </lineage>
</organism>
<reference evidence="1" key="1">
    <citation type="submission" date="2020-12" db="EMBL/GenBank/DDBJ databases">
        <title>Enhanced detection system for hospital associated transmission using whole genome sequencing surveillance.</title>
        <authorList>
            <person name="Harrison L.H."/>
            <person name="Van Tyne D."/>
            <person name="Marsh J.W."/>
            <person name="Griffith M.P."/>
            <person name="Snyder D.J."/>
            <person name="Cooper V.S."/>
            <person name="Mustapha M."/>
        </authorList>
    </citation>
    <scope>NUCLEOTIDE SEQUENCE</scope>
    <source>
        <strain evidence="1">PSB00042</strain>
    </source>
</reference>
<proteinExistence type="predicted"/>
<evidence type="ECO:0000313" key="1">
    <source>
        <dbReference type="EMBL" id="MBI6882631.1"/>
    </source>
</evidence>
<comment type="caution">
    <text evidence="1">The sequence shown here is derived from an EMBL/GenBank/DDBJ whole genome shotgun (WGS) entry which is preliminary data.</text>
</comment>
<sequence>MAEKLDELMLHRVYQWYREKGPVDLPEPELDGDEPKSAFYGIFEGHRGTVTCNKNPDVAGLEIDGDAVPLIAGALAGFNTETLARIADTHNPNVSQFFKDFWLRSGDFDLGDGPVDITKVFMQCFLAMEMASEDAILQIYNRCPDTYSSYIVAMTHAENPELWPSSLLSQYHAASTGPYSPPSRKFSTQLHNSSCSLRSIFNIPHDEDGPRFDLFLERSGMVLPAVTGKLIGEFTLWEDLLHLATTAEKESVVDLLFNYCIDNPPEHLRRGIEEGFRSICADSSGEFSHAGHIFVHLAEKLPGTWLEAILSSPSLMLNCIGSADPEIIFERTPGAAEALAPLFKDIETLAQRVYDEFMSRPAPAFQDIDAIRHLERVTEKSKFRPDFSREQYITHLLKCIHRFPGSTDKSMEEAQDVKDQVYDLFKRALNLVHNGKPYDYSGFSGLESHEVRVLVEEGFEMRKLPRMNHRDRGRIVENDLGM</sequence>